<evidence type="ECO:0000313" key="2">
    <source>
        <dbReference type="Proteomes" id="UP001454036"/>
    </source>
</evidence>
<dbReference type="EMBL" id="BAABME010003520">
    <property type="protein sequence ID" value="GAA0159099.1"/>
    <property type="molecule type" value="Genomic_DNA"/>
</dbReference>
<protein>
    <submittedName>
        <fullName evidence="1">Uncharacterized protein</fullName>
    </submittedName>
</protein>
<proteinExistence type="predicted"/>
<sequence length="211" mass="24299">MWLTKFESSAPHFLVHGVSDHSQMSYEGSVIDQLYCRVKLLKSDLGKLNRAHYSDLAGRVKECSDRLSQVQRVTMQGSLSQEDLIEERNLRFEFARLSRVEVSLMSDKARATWIEKGDLSTSFFFRSVLAYKNQHKISVVMDDCRRSITKPEGIEELVVNFYKGLFRSKGPLTLAQSQMIKDVIVVSISEEACLQLNVQPSSDFYEHHWKK</sequence>
<name>A0AAV3Q5T1_LITER</name>
<organism evidence="1 2">
    <name type="scientific">Lithospermum erythrorhizon</name>
    <name type="common">Purple gromwell</name>
    <name type="synonym">Lithospermum officinale var. erythrorhizon</name>
    <dbReference type="NCBI Taxonomy" id="34254"/>
    <lineage>
        <taxon>Eukaryota</taxon>
        <taxon>Viridiplantae</taxon>
        <taxon>Streptophyta</taxon>
        <taxon>Embryophyta</taxon>
        <taxon>Tracheophyta</taxon>
        <taxon>Spermatophyta</taxon>
        <taxon>Magnoliopsida</taxon>
        <taxon>eudicotyledons</taxon>
        <taxon>Gunneridae</taxon>
        <taxon>Pentapetalae</taxon>
        <taxon>asterids</taxon>
        <taxon>lamiids</taxon>
        <taxon>Boraginales</taxon>
        <taxon>Boraginaceae</taxon>
        <taxon>Boraginoideae</taxon>
        <taxon>Lithospermeae</taxon>
        <taxon>Lithospermum</taxon>
    </lineage>
</organism>
<evidence type="ECO:0000313" key="1">
    <source>
        <dbReference type="EMBL" id="GAA0159099.1"/>
    </source>
</evidence>
<gene>
    <name evidence="1" type="ORF">LIER_15964</name>
</gene>
<reference evidence="1 2" key="1">
    <citation type="submission" date="2024-01" db="EMBL/GenBank/DDBJ databases">
        <title>The complete chloroplast genome sequence of Lithospermum erythrorhizon: insights into the phylogenetic relationship among Boraginaceae species and the maternal lineages of purple gromwells.</title>
        <authorList>
            <person name="Okada T."/>
            <person name="Watanabe K."/>
        </authorList>
    </citation>
    <scope>NUCLEOTIDE SEQUENCE [LARGE SCALE GENOMIC DNA]</scope>
</reference>
<dbReference type="Proteomes" id="UP001454036">
    <property type="component" value="Unassembled WGS sequence"/>
</dbReference>
<keyword evidence="2" id="KW-1185">Reference proteome</keyword>
<dbReference type="AlphaFoldDB" id="A0AAV3Q5T1"/>
<comment type="caution">
    <text evidence="1">The sequence shown here is derived from an EMBL/GenBank/DDBJ whole genome shotgun (WGS) entry which is preliminary data.</text>
</comment>
<accession>A0AAV3Q5T1</accession>